<accession>A0A3R7FTF3</accession>
<feature type="transmembrane region" description="Helical" evidence="1">
    <location>
        <begin position="66"/>
        <end position="83"/>
    </location>
</feature>
<evidence type="ECO:0000256" key="1">
    <source>
        <dbReference type="SAM" id="Phobius"/>
    </source>
</evidence>
<evidence type="ECO:0000313" key="2">
    <source>
        <dbReference type="EMBL" id="RKD89021.1"/>
    </source>
</evidence>
<feature type="transmembrane region" description="Helical" evidence="1">
    <location>
        <begin position="39"/>
        <end position="60"/>
    </location>
</feature>
<keyword evidence="1" id="KW-0472">Membrane</keyword>
<evidence type="ECO:0000313" key="3">
    <source>
        <dbReference type="Proteomes" id="UP000283805"/>
    </source>
</evidence>
<reference evidence="2 3" key="1">
    <citation type="submission" date="2018-09" db="EMBL/GenBank/DDBJ databases">
        <title>Genomic Encyclopedia of Archaeal and Bacterial Type Strains, Phase II (KMG-II): from individual species to whole genera.</title>
        <authorList>
            <person name="Goeker M."/>
        </authorList>
    </citation>
    <scope>NUCLEOTIDE SEQUENCE [LARGE SCALE GENOMIC DNA]</scope>
    <source>
        <strain evidence="2 3">DSM 13151</strain>
    </source>
</reference>
<comment type="caution">
    <text evidence="2">The sequence shown here is derived from an EMBL/GenBank/DDBJ whole genome shotgun (WGS) entry which is preliminary data.</text>
</comment>
<keyword evidence="1" id="KW-1133">Transmembrane helix</keyword>
<organism evidence="2 3">
    <name type="scientific">Halopiger aswanensis</name>
    <dbReference type="NCBI Taxonomy" id="148449"/>
    <lineage>
        <taxon>Archaea</taxon>
        <taxon>Methanobacteriati</taxon>
        <taxon>Methanobacteriota</taxon>
        <taxon>Stenosarchaea group</taxon>
        <taxon>Halobacteria</taxon>
        <taxon>Halobacteriales</taxon>
        <taxon>Natrialbaceae</taxon>
        <taxon>Halopiger</taxon>
    </lineage>
</organism>
<proteinExistence type="predicted"/>
<dbReference type="RefSeq" id="WP_120246183.1">
    <property type="nucleotide sequence ID" value="NZ_RAPO01000004.1"/>
</dbReference>
<keyword evidence="3" id="KW-1185">Reference proteome</keyword>
<dbReference type="EMBL" id="RAPO01000004">
    <property type="protein sequence ID" value="RKD89021.1"/>
    <property type="molecule type" value="Genomic_DNA"/>
</dbReference>
<name>A0A3R7FTF3_9EURY</name>
<sequence>MLELPPFAVYNLAVGVVTAVGLLYFLFFRPTVVDYHRHLLLTISGLLLFLVGGPLTELLVPTAVHWIHGAASVLVVIGLYSPVKSELRQDAWADVLLRNPERVRQSDEWMHPIDDAILGLFHSKDLVLTPAIIAYNIDYSREEVNRRLVELESRGFVSKVERGKYRITTLGNQYIEGGVSSEGLGCLRYLWTQRSK</sequence>
<dbReference type="SUPFAM" id="SSF46785">
    <property type="entry name" value="Winged helix' DNA-binding domain"/>
    <property type="match status" value="1"/>
</dbReference>
<dbReference type="InterPro" id="IPR036388">
    <property type="entry name" value="WH-like_DNA-bd_sf"/>
</dbReference>
<dbReference type="InterPro" id="IPR036390">
    <property type="entry name" value="WH_DNA-bd_sf"/>
</dbReference>
<keyword evidence="1" id="KW-0812">Transmembrane</keyword>
<dbReference type="Proteomes" id="UP000283805">
    <property type="component" value="Unassembled WGS sequence"/>
</dbReference>
<dbReference type="AlphaFoldDB" id="A0A3R7FTF3"/>
<dbReference type="Gene3D" id="1.10.10.10">
    <property type="entry name" value="Winged helix-like DNA-binding domain superfamily/Winged helix DNA-binding domain"/>
    <property type="match status" value="1"/>
</dbReference>
<dbReference type="OrthoDB" id="285635at2157"/>
<protein>
    <submittedName>
        <fullName evidence="2">Uncharacterized protein</fullName>
    </submittedName>
</protein>
<feature type="transmembrane region" description="Helical" evidence="1">
    <location>
        <begin position="6"/>
        <end position="27"/>
    </location>
</feature>
<gene>
    <name evidence="2" type="ORF">ATJ93_3842</name>
</gene>